<accession>A0A8B6DFI6</accession>
<dbReference type="EMBL" id="UYJE01003336">
    <property type="protein sequence ID" value="VDI18435.1"/>
    <property type="molecule type" value="Genomic_DNA"/>
</dbReference>
<evidence type="ECO:0000313" key="1">
    <source>
        <dbReference type="EMBL" id="VDI18435.1"/>
    </source>
</evidence>
<reference evidence="1" key="1">
    <citation type="submission" date="2018-11" db="EMBL/GenBank/DDBJ databases">
        <authorList>
            <person name="Alioto T."/>
            <person name="Alioto T."/>
        </authorList>
    </citation>
    <scope>NUCLEOTIDE SEQUENCE</scope>
</reference>
<gene>
    <name evidence="1" type="ORF">MGAL_10B029280</name>
</gene>
<dbReference type="OrthoDB" id="6094901at2759"/>
<dbReference type="Proteomes" id="UP000596742">
    <property type="component" value="Unassembled WGS sequence"/>
</dbReference>
<sequence length="115" mass="13264">MGGVDLGDQLLSVYDPDIRSVKLWKKILVNLILTACVGDHTIQRRVLGRNGEGATSRATSEHFLFEIPGRKRRNCVSCHNRKVRTWCQQCREGLCLGKCFKDFHKQKQRQDVHEE</sequence>
<evidence type="ECO:0008006" key="3">
    <source>
        <dbReference type="Google" id="ProtNLM"/>
    </source>
</evidence>
<organism evidence="1 2">
    <name type="scientific">Mytilus galloprovincialis</name>
    <name type="common">Mediterranean mussel</name>
    <dbReference type="NCBI Taxonomy" id="29158"/>
    <lineage>
        <taxon>Eukaryota</taxon>
        <taxon>Metazoa</taxon>
        <taxon>Spiralia</taxon>
        <taxon>Lophotrochozoa</taxon>
        <taxon>Mollusca</taxon>
        <taxon>Bivalvia</taxon>
        <taxon>Autobranchia</taxon>
        <taxon>Pteriomorphia</taxon>
        <taxon>Mytilida</taxon>
        <taxon>Mytiloidea</taxon>
        <taxon>Mytilidae</taxon>
        <taxon>Mytilinae</taxon>
        <taxon>Mytilus</taxon>
    </lineage>
</organism>
<protein>
    <recommendedName>
        <fullName evidence="3">PiggyBac transposable element-derived protein domain-containing protein</fullName>
    </recommendedName>
</protein>
<dbReference type="AlphaFoldDB" id="A0A8B6DFI6"/>
<name>A0A8B6DFI6_MYTGA</name>
<proteinExistence type="predicted"/>
<comment type="caution">
    <text evidence="1">The sequence shown here is derived from an EMBL/GenBank/DDBJ whole genome shotgun (WGS) entry which is preliminary data.</text>
</comment>
<keyword evidence="2" id="KW-1185">Reference proteome</keyword>
<evidence type="ECO:0000313" key="2">
    <source>
        <dbReference type="Proteomes" id="UP000596742"/>
    </source>
</evidence>